<evidence type="ECO:0008006" key="4">
    <source>
        <dbReference type="Google" id="ProtNLM"/>
    </source>
</evidence>
<protein>
    <recommendedName>
        <fullName evidence="4">DUF4169 domain-containing protein</fullName>
    </recommendedName>
</protein>
<dbReference type="Proteomes" id="UP000054935">
    <property type="component" value="Unassembled WGS sequence"/>
</dbReference>
<evidence type="ECO:0000256" key="1">
    <source>
        <dbReference type="SAM" id="MobiDB-lite"/>
    </source>
</evidence>
<sequence>MCGVAFSARLSRGKLRRICYNYRMSNVVNLNKFRKQKAKGDRRQQADENAVKHGRTKAERDLDKARDAKAKRDLDGHERE</sequence>
<dbReference type="STRING" id="441103.TRN7648_01534"/>
<dbReference type="Pfam" id="PF13770">
    <property type="entry name" value="DUF4169"/>
    <property type="match status" value="1"/>
</dbReference>
<gene>
    <name evidence="2" type="ORF">TRN7648_01534</name>
</gene>
<evidence type="ECO:0000313" key="2">
    <source>
        <dbReference type="EMBL" id="CUH77550.1"/>
    </source>
</evidence>
<dbReference type="AlphaFoldDB" id="A0A0P1GTZ9"/>
<organism evidence="2 3">
    <name type="scientific">Tropicibacter naphthalenivorans</name>
    <dbReference type="NCBI Taxonomy" id="441103"/>
    <lineage>
        <taxon>Bacteria</taxon>
        <taxon>Pseudomonadati</taxon>
        <taxon>Pseudomonadota</taxon>
        <taxon>Alphaproteobacteria</taxon>
        <taxon>Rhodobacterales</taxon>
        <taxon>Roseobacteraceae</taxon>
        <taxon>Tropicibacter</taxon>
    </lineage>
</organism>
<name>A0A0P1GTZ9_9RHOB</name>
<evidence type="ECO:0000313" key="3">
    <source>
        <dbReference type="Proteomes" id="UP000054935"/>
    </source>
</evidence>
<feature type="compositionally biased region" description="Basic and acidic residues" evidence="1">
    <location>
        <begin position="38"/>
        <end position="80"/>
    </location>
</feature>
<accession>A0A0P1GTZ9</accession>
<feature type="region of interest" description="Disordered" evidence="1">
    <location>
        <begin position="33"/>
        <end position="80"/>
    </location>
</feature>
<dbReference type="EMBL" id="CYSE01000002">
    <property type="protein sequence ID" value="CUH77550.1"/>
    <property type="molecule type" value="Genomic_DNA"/>
</dbReference>
<proteinExistence type="predicted"/>
<keyword evidence="3" id="KW-1185">Reference proteome</keyword>
<reference evidence="2 3" key="1">
    <citation type="submission" date="2015-09" db="EMBL/GenBank/DDBJ databases">
        <authorList>
            <consortium name="Swine Surveillance"/>
        </authorList>
    </citation>
    <scope>NUCLEOTIDE SEQUENCE [LARGE SCALE GENOMIC DNA]</scope>
    <source>
        <strain evidence="2 3">CECT 7648</strain>
    </source>
</reference>
<dbReference type="InterPro" id="IPR025227">
    <property type="entry name" value="DUF4169"/>
</dbReference>